<name>A0A6G0QZX9_9STRA</name>
<feature type="coiled-coil region" evidence="1">
    <location>
        <begin position="195"/>
        <end position="230"/>
    </location>
</feature>
<accession>A0A6G0QZX9</accession>
<dbReference type="PANTHER" id="PTHR45125">
    <property type="entry name" value="F21J9.4-RELATED"/>
    <property type="match status" value="1"/>
</dbReference>
<proteinExistence type="predicted"/>
<dbReference type="Pfam" id="PF14303">
    <property type="entry name" value="NAM-associated"/>
    <property type="match status" value="1"/>
</dbReference>
<evidence type="ECO:0000256" key="1">
    <source>
        <dbReference type="SAM" id="Coils"/>
    </source>
</evidence>
<feature type="region of interest" description="Disordered" evidence="2">
    <location>
        <begin position="262"/>
        <end position="281"/>
    </location>
</feature>
<comment type="caution">
    <text evidence="4">The sequence shown here is derived from an EMBL/GenBank/DDBJ whole genome shotgun (WGS) entry which is preliminary data.</text>
</comment>
<evidence type="ECO:0000256" key="2">
    <source>
        <dbReference type="SAM" id="MobiDB-lite"/>
    </source>
</evidence>
<evidence type="ECO:0000259" key="3">
    <source>
        <dbReference type="Pfam" id="PF14303"/>
    </source>
</evidence>
<protein>
    <recommendedName>
        <fullName evidence="3">No apical meristem-associated C-terminal domain-containing protein</fullName>
    </recommendedName>
</protein>
<reference evidence="4 5" key="1">
    <citation type="submission" date="2018-09" db="EMBL/GenBank/DDBJ databases">
        <title>Genomic investigation of the strawberry pathogen Phytophthora fragariae indicates pathogenicity is determined by transcriptional variation in three key races.</title>
        <authorList>
            <person name="Adams T.M."/>
            <person name="Armitage A.D."/>
            <person name="Sobczyk M.K."/>
            <person name="Bates H.J."/>
            <person name="Dunwell J.M."/>
            <person name="Nellist C.F."/>
            <person name="Harrison R.J."/>
        </authorList>
    </citation>
    <scope>NUCLEOTIDE SEQUENCE [LARGE SCALE GENOMIC DNA]</scope>
    <source>
        <strain evidence="4 5">NOV-77</strain>
    </source>
</reference>
<evidence type="ECO:0000313" key="4">
    <source>
        <dbReference type="EMBL" id="KAE9310725.1"/>
    </source>
</evidence>
<evidence type="ECO:0000313" key="5">
    <source>
        <dbReference type="Proteomes" id="UP000486351"/>
    </source>
</evidence>
<sequence>MSSALLGEDHTIPPQAVREPLGAVCRTKGRNFEADEEEMLCKAYLHIGKDAGTGTGQAAAKFWSRVAEYYNEHRPDGADHRPLRSLETKWAVIQHDVSKFCGCVATVVDLNRSGTNEDDDVATAMQLYQSSHTSKGVKDNKPFKFVHCWRMLSKEPKWQAHRAPKRTATHSSSVSVSTLPARAPRPIGTKATKLASQSRAQLEHTQKRLAEATEQMAQARKKRARALEEANNYALCTIRLDELDDDAQEYFRLRRSAVLASTKSGSHENLTDNTTAGESLSPCSGASITCPPVVIANSAIAGSDNADTSLELDTA</sequence>
<feature type="domain" description="No apical meristem-associated C-terminal" evidence="3">
    <location>
        <begin position="141"/>
        <end position="256"/>
    </location>
</feature>
<feature type="compositionally biased region" description="Polar residues" evidence="2">
    <location>
        <begin position="271"/>
        <end position="281"/>
    </location>
</feature>
<dbReference type="InterPro" id="IPR029466">
    <property type="entry name" value="NAM-associated_C"/>
</dbReference>
<dbReference type="Proteomes" id="UP000486351">
    <property type="component" value="Unassembled WGS sequence"/>
</dbReference>
<dbReference type="EMBL" id="QXFY01001733">
    <property type="protein sequence ID" value="KAE9310725.1"/>
    <property type="molecule type" value="Genomic_DNA"/>
</dbReference>
<keyword evidence="1" id="KW-0175">Coiled coil</keyword>
<organism evidence="4 5">
    <name type="scientific">Phytophthora fragariae</name>
    <dbReference type="NCBI Taxonomy" id="53985"/>
    <lineage>
        <taxon>Eukaryota</taxon>
        <taxon>Sar</taxon>
        <taxon>Stramenopiles</taxon>
        <taxon>Oomycota</taxon>
        <taxon>Peronosporomycetes</taxon>
        <taxon>Peronosporales</taxon>
        <taxon>Peronosporaceae</taxon>
        <taxon>Phytophthora</taxon>
    </lineage>
</organism>
<feature type="region of interest" description="Disordered" evidence="2">
    <location>
        <begin position="160"/>
        <end position="184"/>
    </location>
</feature>
<dbReference type="AlphaFoldDB" id="A0A6G0QZX9"/>
<gene>
    <name evidence="4" type="ORF">PF008_g20383</name>
</gene>